<evidence type="ECO:0000313" key="1">
    <source>
        <dbReference type="EMBL" id="QOV87988.1"/>
    </source>
</evidence>
<protein>
    <submittedName>
        <fullName evidence="1">Uncharacterized protein</fullName>
    </submittedName>
</protein>
<dbReference type="KEGG" id="hbs:IPV69_17160"/>
<evidence type="ECO:0000313" key="2">
    <source>
        <dbReference type="Proteomes" id="UP000593765"/>
    </source>
</evidence>
<keyword evidence="2" id="KW-1185">Reference proteome</keyword>
<sequence>MNTSDADTISAVSTGDDASLQQLLVMAKVNAAYARLEKVAAEKFGDPRSVLAYPRARDHYAVMARNIDSAPETVNGEVATIGQGLGSIQLRKVGSQWKVDRARHVGLDASSASANEMAAAMASAYNDVADGIASAKLSSADEAKAVLMGRTQQAVLSFTTSPIPQPAATRPASLPAK</sequence>
<dbReference type="AlphaFoldDB" id="A0A7M2WR52"/>
<organism evidence="1 2">
    <name type="scientific">Humisphaera borealis</name>
    <dbReference type="NCBI Taxonomy" id="2807512"/>
    <lineage>
        <taxon>Bacteria</taxon>
        <taxon>Pseudomonadati</taxon>
        <taxon>Planctomycetota</taxon>
        <taxon>Phycisphaerae</taxon>
        <taxon>Tepidisphaerales</taxon>
        <taxon>Tepidisphaeraceae</taxon>
        <taxon>Humisphaera</taxon>
    </lineage>
</organism>
<dbReference type="EMBL" id="CP063458">
    <property type="protein sequence ID" value="QOV87988.1"/>
    <property type="molecule type" value="Genomic_DNA"/>
</dbReference>
<gene>
    <name evidence="1" type="ORF">IPV69_17160</name>
</gene>
<proteinExistence type="predicted"/>
<dbReference type="RefSeq" id="WP_206290949.1">
    <property type="nucleotide sequence ID" value="NZ_CP063458.1"/>
</dbReference>
<reference evidence="1 2" key="1">
    <citation type="submission" date="2020-10" db="EMBL/GenBank/DDBJ databases">
        <title>Wide distribution of Phycisphaera-like planctomycetes from WD2101 soil group in peatlands and genome analysis of the first cultivated representative.</title>
        <authorList>
            <person name="Dedysh S.N."/>
            <person name="Beletsky A.V."/>
            <person name="Ivanova A."/>
            <person name="Kulichevskaya I.S."/>
            <person name="Suzina N.E."/>
            <person name="Philippov D.A."/>
            <person name="Rakitin A.L."/>
            <person name="Mardanov A.V."/>
            <person name="Ravin N.V."/>
        </authorList>
    </citation>
    <scope>NUCLEOTIDE SEQUENCE [LARGE SCALE GENOMIC DNA]</scope>
    <source>
        <strain evidence="1 2">M1803</strain>
    </source>
</reference>
<name>A0A7M2WR52_9BACT</name>
<accession>A0A7M2WR52</accession>
<dbReference type="Proteomes" id="UP000593765">
    <property type="component" value="Chromosome"/>
</dbReference>